<sequence>MTAIERCLFDVETPPSRHPACVLPARRRRTNSGGRNGQGNKRSEGQRSGAEGLSLSCCSPHFGAAGLTARFAEPITARRRRPPTRKNSSSIWLSRGRGRRRQPHRYPHRIGPGWPTPHLFCRAPRATHGRSECRCSLPSARDRLACGLAGGARTIIRSSCCHRIRSSGDQSPVAATSPASRVPSAGRMLRVPNKSLCSRVARVTSKGISFGQDDVPIATCCCATCLA</sequence>
<comment type="caution">
    <text evidence="2">The sequence shown here is derived from an EMBL/GenBank/DDBJ whole genome shotgun (WGS) entry which is preliminary data.</text>
</comment>
<feature type="region of interest" description="Disordered" evidence="1">
    <location>
        <begin position="14"/>
        <end position="52"/>
    </location>
</feature>
<accession>A0AA39Y3Q8</accession>
<name>A0AA39Y3Q8_9PEZI</name>
<gene>
    <name evidence="2" type="ORF">B0T16DRAFT_140391</name>
</gene>
<evidence type="ECO:0000313" key="3">
    <source>
        <dbReference type="Proteomes" id="UP001174936"/>
    </source>
</evidence>
<evidence type="ECO:0000256" key="1">
    <source>
        <dbReference type="SAM" id="MobiDB-lite"/>
    </source>
</evidence>
<dbReference type="AlphaFoldDB" id="A0AA39Y3Q8"/>
<feature type="compositionally biased region" description="Basic residues" evidence="1">
    <location>
        <begin position="96"/>
        <end position="108"/>
    </location>
</feature>
<organism evidence="2 3">
    <name type="scientific">Cercophora newfieldiana</name>
    <dbReference type="NCBI Taxonomy" id="92897"/>
    <lineage>
        <taxon>Eukaryota</taxon>
        <taxon>Fungi</taxon>
        <taxon>Dikarya</taxon>
        <taxon>Ascomycota</taxon>
        <taxon>Pezizomycotina</taxon>
        <taxon>Sordariomycetes</taxon>
        <taxon>Sordariomycetidae</taxon>
        <taxon>Sordariales</taxon>
        <taxon>Lasiosphaeriaceae</taxon>
        <taxon>Cercophora</taxon>
    </lineage>
</organism>
<proteinExistence type="predicted"/>
<feature type="region of interest" description="Disordered" evidence="1">
    <location>
        <begin position="79"/>
        <end position="111"/>
    </location>
</feature>
<evidence type="ECO:0000313" key="2">
    <source>
        <dbReference type="EMBL" id="KAK0645482.1"/>
    </source>
</evidence>
<dbReference type="Proteomes" id="UP001174936">
    <property type="component" value="Unassembled WGS sequence"/>
</dbReference>
<keyword evidence="3" id="KW-1185">Reference proteome</keyword>
<dbReference type="EMBL" id="JAULSV010000004">
    <property type="protein sequence ID" value="KAK0645482.1"/>
    <property type="molecule type" value="Genomic_DNA"/>
</dbReference>
<protein>
    <submittedName>
        <fullName evidence="2">Uncharacterized protein</fullName>
    </submittedName>
</protein>
<reference evidence="2" key="1">
    <citation type="submission" date="2023-06" db="EMBL/GenBank/DDBJ databases">
        <title>Genome-scale phylogeny and comparative genomics of the fungal order Sordariales.</title>
        <authorList>
            <consortium name="Lawrence Berkeley National Laboratory"/>
            <person name="Hensen N."/>
            <person name="Bonometti L."/>
            <person name="Westerberg I."/>
            <person name="Brannstrom I.O."/>
            <person name="Guillou S."/>
            <person name="Cros-Aarteil S."/>
            <person name="Calhoun S."/>
            <person name="Haridas S."/>
            <person name="Kuo A."/>
            <person name="Mondo S."/>
            <person name="Pangilinan J."/>
            <person name="Riley R."/>
            <person name="Labutti K."/>
            <person name="Andreopoulos B."/>
            <person name="Lipzen A."/>
            <person name="Chen C."/>
            <person name="Yanf M."/>
            <person name="Daum C."/>
            <person name="Ng V."/>
            <person name="Clum A."/>
            <person name="Steindorff A."/>
            <person name="Ohm R."/>
            <person name="Martin F."/>
            <person name="Silar P."/>
            <person name="Natvig D."/>
            <person name="Lalanne C."/>
            <person name="Gautier V."/>
            <person name="Ament-Velasquez S.L."/>
            <person name="Kruys A."/>
            <person name="Hutchinson M.I."/>
            <person name="Powell A.J."/>
            <person name="Barry K."/>
            <person name="Miller A.N."/>
            <person name="Grigoriev I.V."/>
            <person name="Debuchy R."/>
            <person name="Gladieux P."/>
            <person name="Thoren M.H."/>
            <person name="Johannesson H."/>
        </authorList>
    </citation>
    <scope>NUCLEOTIDE SEQUENCE</scope>
    <source>
        <strain evidence="2">SMH2532-1</strain>
    </source>
</reference>